<dbReference type="PANTHER" id="PTHR31044:SF71">
    <property type="entry name" value="MAJOR POLLEN ALLERGEN OLE E 10-LIKE"/>
    <property type="match status" value="1"/>
</dbReference>
<dbReference type="PANTHER" id="PTHR31044">
    <property type="entry name" value="BETA-1,3 GLUCANASE"/>
    <property type="match status" value="1"/>
</dbReference>
<keyword evidence="2" id="KW-0336">GPI-anchor</keyword>
<dbReference type="Gene3D" id="1.20.58.1040">
    <property type="match status" value="1"/>
</dbReference>
<dbReference type="PaxDb" id="3827-XP_004504928.1"/>
<dbReference type="InterPro" id="IPR012946">
    <property type="entry name" value="X8"/>
</dbReference>
<dbReference type="Pfam" id="PF07983">
    <property type="entry name" value="X8"/>
    <property type="match status" value="1"/>
</dbReference>
<gene>
    <name evidence="7" type="primary">LOC101514381</name>
</gene>
<comment type="subcellular location">
    <subcellularLocation>
        <location evidence="1">Cell membrane</location>
        <topology evidence="1">Lipid-anchor</topology>
        <topology evidence="1">GPI-anchor</topology>
    </subcellularLocation>
</comment>
<protein>
    <submittedName>
        <fullName evidence="7">Glucan endo-1,3-beta-D-glucosidase-like isoform X1</fullName>
    </submittedName>
</protein>
<feature type="signal peptide" evidence="4">
    <location>
        <begin position="1"/>
        <end position="24"/>
    </location>
</feature>
<keyword evidence="2" id="KW-0449">Lipoprotein</keyword>
<feature type="chain" id="PRO_5018782654" evidence="4">
    <location>
        <begin position="25"/>
        <end position="111"/>
    </location>
</feature>
<dbReference type="OrthoDB" id="1928574at2759"/>
<keyword evidence="6" id="KW-1185">Reference proteome</keyword>
<dbReference type="GO" id="GO:0005886">
    <property type="term" value="C:plasma membrane"/>
    <property type="evidence" value="ECO:0007669"/>
    <property type="project" value="UniProtKB-SubCell"/>
</dbReference>
<evidence type="ECO:0000259" key="5">
    <source>
        <dbReference type="SMART" id="SM00768"/>
    </source>
</evidence>
<accession>A0A3Q7XTW8</accession>
<dbReference type="STRING" id="3827.A0A3Q7XTW8"/>
<evidence type="ECO:0000256" key="3">
    <source>
        <dbReference type="ARBA" id="ARBA00022729"/>
    </source>
</evidence>
<reference evidence="6" key="1">
    <citation type="journal article" date="2013" name="Nat. Biotechnol.">
        <title>Draft genome sequence of chickpea (Cicer arietinum) provides a resource for trait improvement.</title>
        <authorList>
            <person name="Varshney R.K."/>
            <person name="Song C."/>
            <person name="Saxena R.K."/>
            <person name="Azam S."/>
            <person name="Yu S."/>
            <person name="Sharpe A.G."/>
            <person name="Cannon S."/>
            <person name="Baek J."/>
            <person name="Rosen B.D."/>
            <person name="Tar'an B."/>
            <person name="Millan T."/>
            <person name="Zhang X."/>
            <person name="Ramsay L.D."/>
            <person name="Iwata A."/>
            <person name="Wang Y."/>
            <person name="Nelson W."/>
            <person name="Farmer A.D."/>
            <person name="Gaur P.M."/>
            <person name="Soderlund C."/>
            <person name="Penmetsa R.V."/>
            <person name="Xu C."/>
            <person name="Bharti A.K."/>
            <person name="He W."/>
            <person name="Winter P."/>
            <person name="Zhao S."/>
            <person name="Hane J.K."/>
            <person name="Carrasquilla-Garcia N."/>
            <person name="Condie J.A."/>
            <person name="Upadhyaya H.D."/>
            <person name="Luo M.C."/>
            <person name="Thudi M."/>
            <person name="Gowda C.L."/>
            <person name="Singh N.P."/>
            <person name="Lichtenzveig J."/>
            <person name="Gali K.K."/>
            <person name="Rubio J."/>
            <person name="Nadarajan N."/>
            <person name="Dolezel J."/>
            <person name="Bansal K.C."/>
            <person name="Xu X."/>
            <person name="Edwards D."/>
            <person name="Zhang G."/>
            <person name="Kahl G."/>
            <person name="Gil J."/>
            <person name="Singh K.B."/>
            <person name="Datta S.K."/>
            <person name="Jackson S.A."/>
            <person name="Wang J."/>
            <person name="Cook D.R."/>
        </authorList>
    </citation>
    <scope>NUCLEOTIDE SEQUENCE [LARGE SCALE GENOMIC DNA]</scope>
    <source>
        <strain evidence="6">cv. CDC Frontier</strain>
    </source>
</reference>
<feature type="domain" description="X8" evidence="5">
    <location>
        <begin position="26"/>
        <end position="110"/>
    </location>
</feature>
<evidence type="ECO:0000313" key="6">
    <source>
        <dbReference type="Proteomes" id="UP000087171"/>
    </source>
</evidence>
<evidence type="ECO:0000256" key="4">
    <source>
        <dbReference type="SAM" id="SignalP"/>
    </source>
</evidence>
<dbReference type="GO" id="GO:0098552">
    <property type="term" value="C:side of membrane"/>
    <property type="evidence" value="ECO:0007669"/>
    <property type="project" value="UniProtKB-KW"/>
</dbReference>
<evidence type="ECO:0000256" key="2">
    <source>
        <dbReference type="ARBA" id="ARBA00022622"/>
    </source>
</evidence>
<dbReference type="InterPro" id="IPR044788">
    <property type="entry name" value="X8_dom_prot"/>
</dbReference>
<name>A0A3Q7XTW8_CICAR</name>
<sequence>MTKSSVSLMVFVILLLNAGGNANGATWCVAKPSASERVLQLNIEYACNMLPSCKMIQSGGACFYPDTPMNHASAIMNHYYATNGRNLWNCNFSDSALIAVTDPSYGSCNYV</sequence>
<dbReference type="Proteomes" id="UP000087171">
    <property type="component" value="Chromosome Ca6"/>
</dbReference>
<dbReference type="RefSeq" id="XP_027191508.1">
    <property type="nucleotide sequence ID" value="XM_027335707.1"/>
</dbReference>
<keyword evidence="2" id="KW-0325">Glycoprotein</keyword>
<keyword evidence="3 4" id="KW-0732">Signal</keyword>
<reference evidence="7" key="2">
    <citation type="submission" date="2025-08" db="UniProtKB">
        <authorList>
            <consortium name="RefSeq"/>
        </authorList>
    </citation>
    <scope>IDENTIFICATION</scope>
    <source>
        <tissue evidence="7">Etiolated seedlings</tissue>
    </source>
</reference>
<dbReference type="AlphaFoldDB" id="A0A3Q7XTW8"/>
<dbReference type="SMART" id="SM00768">
    <property type="entry name" value="X8"/>
    <property type="match status" value="1"/>
</dbReference>
<keyword evidence="2" id="KW-0472">Membrane</keyword>
<proteinExistence type="predicted"/>
<evidence type="ECO:0000313" key="7">
    <source>
        <dbReference type="RefSeq" id="XP_027191508.1"/>
    </source>
</evidence>
<dbReference type="GO" id="GO:0009506">
    <property type="term" value="C:plasmodesma"/>
    <property type="evidence" value="ECO:0007669"/>
    <property type="project" value="UniProtKB-ARBA"/>
</dbReference>
<organism evidence="6 7">
    <name type="scientific">Cicer arietinum</name>
    <name type="common">Chickpea</name>
    <name type="synonym">Garbanzo</name>
    <dbReference type="NCBI Taxonomy" id="3827"/>
    <lineage>
        <taxon>Eukaryota</taxon>
        <taxon>Viridiplantae</taxon>
        <taxon>Streptophyta</taxon>
        <taxon>Embryophyta</taxon>
        <taxon>Tracheophyta</taxon>
        <taxon>Spermatophyta</taxon>
        <taxon>Magnoliopsida</taxon>
        <taxon>eudicotyledons</taxon>
        <taxon>Gunneridae</taxon>
        <taxon>Pentapetalae</taxon>
        <taxon>rosids</taxon>
        <taxon>fabids</taxon>
        <taxon>Fabales</taxon>
        <taxon>Fabaceae</taxon>
        <taxon>Papilionoideae</taxon>
        <taxon>50 kb inversion clade</taxon>
        <taxon>NPAAA clade</taxon>
        <taxon>Hologalegina</taxon>
        <taxon>IRL clade</taxon>
        <taxon>Cicereae</taxon>
        <taxon>Cicer</taxon>
    </lineage>
</organism>
<evidence type="ECO:0000256" key="1">
    <source>
        <dbReference type="ARBA" id="ARBA00004609"/>
    </source>
</evidence>